<proteinExistence type="inferred from homology"/>
<comment type="similarity">
    <text evidence="2 7">Belongs to the NSE4 family.</text>
</comment>
<name>A0A9W9FFU8_9EURO</name>
<comment type="caution">
    <text evidence="11">The sequence shown here is derived from an EMBL/GenBank/DDBJ whole genome shotgun (WGS) entry which is preliminary data.</text>
</comment>
<comment type="subunit">
    <text evidence="7">Component of the SMC5-SMC6 complex.</text>
</comment>
<feature type="domain" description="Nse4/EID protein Nse3/MAGE-binding" evidence="10">
    <location>
        <begin position="138"/>
        <end position="203"/>
    </location>
</feature>
<keyword evidence="4 7" id="KW-0233">DNA recombination</keyword>
<dbReference type="GeneID" id="81357929"/>
<dbReference type="EMBL" id="JAPQKI010000005">
    <property type="protein sequence ID" value="KAJ5099455.1"/>
    <property type="molecule type" value="Genomic_DNA"/>
</dbReference>
<reference evidence="11" key="1">
    <citation type="submission" date="2022-11" db="EMBL/GenBank/DDBJ databases">
        <authorList>
            <person name="Petersen C."/>
        </authorList>
    </citation>
    <scope>NUCLEOTIDE SEQUENCE</scope>
    <source>
        <strain evidence="11">IBT 30761</strain>
    </source>
</reference>
<evidence type="ECO:0000256" key="7">
    <source>
        <dbReference type="RuleBase" id="RU365071"/>
    </source>
</evidence>
<keyword evidence="12" id="KW-1185">Reference proteome</keyword>
<dbReference type="Pfam" id="PF08743">
    <property type="entry name" value="Nse4_C"/>
    <property type="match status" value="1"/>
</dbReference>
<dbReference type="InterPro" id="IPR029225">
    <property type="entry name" value="Nse4_Nse3-bd"/>
</dbReference>
<dbReference type="Pfam" id="PF15412">
    <property type="entry name" value="Nse4-Nse3_bdg"/>
    <property type="match status" value="1"/>
</dbReference>
<dbReference type="GO" id="GO:0030915">
    <property type="term" value="C:Smc5-Smc6 complex"/>
    <property type="evidence" value="ECO:0007669"/>
    <property type="project" value="UniProtKB-UniRule"/>
</dbReference>
<accession>A0A9W9FFU8</accession>
<evidence type="ECO:0000256" key="8">
    <source>
        <dbReference type="SAM" id="MobiDB-lite"/>
    </source>
</evidence>
<evidence type="ECO:0000259" key="9">
    <source>
        <dbReference type="Pfam" id="PF08743"/>
    </source>
</evidence>
<dbReference type="Proteomes" id="UP001149074">
    <property type="component" value="Unassembled WGS sequence"/>
</dbReference>
<feature type="domain" description="Non-structural maintenance of chromosome element 4 C-terminal" evidence="9">
    <location>
        <begin position="337"/>
        <end position="425"/>
    </location>
</feature>
<dbReference type="InterPro" id="IPR027786">
    <property type="entry name" value="Nse4/EID"/>
</dbReference>
<keyword evidence="6 7" id="KW-0539">Nucleus</keyword>
<keyword evidence="3 7" id="KW-0227">DNA damage</keyword>
<dbReference type="GO" id="GO:0006281">
    <property type="term" value="P:DNA repair"/>
    <property type="evidence" value="ECO:0007669"/>
    <property type="project" value="UniProtKB-UniRule"/>
</dbReference>
<dbReference type="RefSeq" id="XP_056475109.1">
    <property type="nucleotide sequence ID" value="XM_056618950.1"/>
</dbReference>
<keyword evidence="5 7" id="KW-0234">DNA repair</keyword>
<dbReference type="GO" id="GO:0006310">
    <property type="term" value="P:DNA recombination"/>
    <property type="evidence" value="ECO:0007669"/>
    <property type="project" value="UniProtKB-UniRule"/>
</dbReference>
<comment type="function">
    <text evidence="7">Component of the SMC5-SMC6 complex, that promotes sister chromatid alignment after DNA damage and facilitates double-stranded DNA breaks (DSBs) repair via homologous recombination between sister chromatids.</text>
</comment>
<dbReference type="GO" id="GO:0005634">
    <property type="term" value="C:nucleus"/>
    <property type="evidence" value="ECO:0007669"/>
    <property type="project" value="UniProtKB-SubCell"/>
</dbReference>
<dbReference type="PANTHER" id="PTHR16140">
    <property type="entry name" value="NON-STRUCTURAL MAINTENANCE OF CHROMOSOMES ELEMENT 4"/>
    <property type="match status" value="1"/>
</dbReference>
<sequence>MAPIPLSQLDEPLAQRSPPISPSSSSDKENPRPRSATKRTSIQMAPPSSGKRRRLTDRAADQSQGPASQRAGGNKYYDPDQDPEERRANVKKYRELERDVKDSRTEFLQSGNDGLLKIVEGANRIFANVKHPNDATFDSRLLVNAADLSHKKTSQLVVGDTSTGIDVDEFVSKCISFMRRGPESTALPTATQQRRRHRRSQRDPNASDDDEEGDAMNWDWLGRAACLPFSGRPAVSGFLLGPLSVEKRSRQFKERSQHERIDPSKAIQPQDLQQRDLGEQESFNLTEICSDINHRLAETITEREKEVDEKLNRLSGEPTPEVVQKVMDESGIADNGGIPFFSFCINPHSFGQSVENLFYVSFLVRDGNAGISTDSRGLPTLHSAQPYAPSEAVRRGIHKHQAIFHLDFDNWREIIDVFGIKECIIPHREEKESTSATWYG</sequence>
<dbReference type="InterPro" id="IPR014854">
    <property type="entry name" value="Nse4_C"/>
</dbReference>
<evidence type="ECO:0000256" key="3">
    <source>
        <dbReference type="ARBA" id="ARBA00022763"/>
    </source>
</evidence>
<evidence type="ECO:0000259" key="10">
    <source>
        <dbReference type="Pfam" id="PF15412"/>
    </source>
</evidence>
<reference evidence="11" key="2">
    <citation type="journal article" date="2023" name="IMA Fungus">
        <title>Comparative genomic study of the Penicillium genus elucidates a diverse pangenome and 15 lateral gene transfer events.</title>
        <authorList>
            <person name="Petersen C."/>
            <person name="Sorensen T."/>
            <person name="Nielsen M.R."/>
            <person name="Sondergaard T.E."/>
            <person name="Sorensen J.L."/>
            <person name="Fitzpatrick D.A."/>
            <person name="Frisvad J.C."/>
            <person name="Nielsen K.L."/>
        </authorList>
    </citation>
    <scope>NUCLEOTIDE SEQUENCE</scope>
    <source>
        <strain evidence="11">IBT 30761</strain>
    </source>
</reference>
<dbReference type="AlphaFoldDB" id="A0A9W9FFU8"/>
<feature type="region of interest" description="Disordered" evidence="8">
    <location>
        <begin position="1"/>
        <end position="87"/>
    </location>
</feature>
<evidence type="ECO:0000256" key="1">
    <source>
        <dbReference type="ARBA" id="ARBA00004123"/>
    </source>
</evidence>
<protein>
    <recommendedName>
        <fullName evidence="7">Non-structural maintenance of chromosomes element 4</fullName>
    </recommendedName>
</protein>
<feature type="region of interest" description="Disordered" evidence="8">
    <location>
        <begin position="182"/>
        <end position="213"/>
    </location>
</feature>
<organism evidence="11 12">
    <name type="scientific">Penicillium argentinense</name>
    <dbReference type="NCBI Taxonomy" id="1131581"/>
    <lineage>
        <taxon>Eukaryota</taxon>
        <taxon>Fungi</taxon>
        <taxon>Dikarya</taxon>
        <taxon>Ascomycota</taxon>
        <taxon>Pezizomycotina</taxon>
        <taxon>Eurotiomycetes</taxon>
        <taxon>Eurotiomycetidae</taxon>
        <taxon>Eurotiales</taxon>
        <taxon>Aspergillaceae</taxon>
        <taxon>Penicillium</taxon>
    </lineage>
</organism>
<gene>
    <name evidence="11" type="ORF">N7532_006456</name>
</gene>
<evidence type="ECO:0000256" key="2">
    <source>
        <dbReference type="ARBA" id="ARBA00008997"/>
    </source>
</evidence>
<evidence type="ECO:0000256" key="6">
    <source>
        <dbReference type="ARBA" id="ARBA00023242"/>
    </source>
</evidence>
<dbReference type="OrthoDB" id="361242at2759"/>
<comment type="subcellular location">
    <subcellularLocation>
        <location evidence="1 7">Nucleus</location>
    </subcellularLocation>
</comment>
<evidence type="ECO:0000256" key="5">
    <source>
        <dbReference type="ARBA" id="ARBA00023204"/>
    </source>
</evidence>
<dbReference type="PANTHER" id="PTHR16140:SF0">
    <property type="entry name" value="NON-STRUCTURAL MAINTENANCE OF CHROMOSOMES ELEMENT 4"/>
    <property type="match status" value="1"/>
</dbReference>
<evidence type="ECO:0000313" key="12">
    <source>
        <dbReference type="Proteomes" id="UP001149074"/>
    </source>
</evidence>
<evidence type="ECO:0000256" key="4">
    <source>
        <dbReference type="ARBA" id="ARBA00023172"/>
    </source>
</evidence>
<evidence type="ECO:0000313" key="11">
    <source>
        <dbReference type="EMBL" id="KAJ5099455.1"/>
    </source>
</evidence>